<evidence type="ECO:0000313" key="2">
    <source>
        <dbReference type="EMBL" id="GAA5032726.1"/>
    </source>
</evidence>
<proteinExistence type="predicted"/>
<evidence type="ECO:0000256" key="1">
    <source>
        <dbReference type="ARBA" id="ARBA00023172"/>
    </source>
</evidence>
<dbReference type="Gene3D" id="1.10.443.10">
    <property type="entry name" value="Intergrase catalytic core"/>
    <property type="match status" value="1"/>
</dbReference>
<evidence type="ECO:0008006" key="4">
    <source>
        <dbReference type="Google" id="ProtNLM"/>
    </source>
</evidence>
<keyword evidence="1" id="KW-0233">DNA recombination</keyword>
<sequence length="52" mass="5940">MDLKAIQQLLGHEWLTTTSGYIHVRKEHVEQAWVRANTRVADRLGVGVGERL</sequence>
<name>A0ABP9JIL5_9ACTN</name>
<protein>
    <recommendedName>
        <fullName evidence="4">Integrase</fullName>
    </recommendedName>
</protein>
<gene>
    <name evidence="2" type="ORF">GCM10023335_75530</name>
</gene>
<organism evidence="2 3">
    <name type="scientific">Streptomyces siamensis</name>
    <dbReference type="NCBI Taxonomy" id="1274986"/>
    <lineage>
        <taxon>Bacteria</taxon>
        <taxon>Bacillati</taxon>
        <taxon>Actinomycetota</taxon>
        <taxon>Actinomycetes</taxon>
        <taxon>Kitasatosporales</taxon>
        <taxon>Streptomycetaceae</taxon>
        <taxon>Streptomyces</taxon>
    </lineage>
</organism>
<dbReference type="Proteomes" id="UP001501759">
    <property type="component" value="Unassembled WGS sequence"/>
</dbReference>
<dbReference type="SUPFAM" id="SSF56349">
    <property type="entry name" value="DNA breaking-rejoining enzymes"/>
    <property type="match status" value="1"/>
</dbReference>
<keyword evidence="3" id="KW-1185">Reference proteome</keyword>
<dbReference type="InterPro" id="IPR013762">
    <property type="entry name" value="Integrase-like_cat_sf"/>
</dbReference>
<evidence type="ECO:0000313" key="3">
    <source>
        <dbReference type="Proteomes" id="UP001501759"/>
    </source>
</evidence>
<accession>A0ABP9JIL5</accession>
<dbReference type="EMBL" id="BAABKB010000039">
    <property type="protein sequence ID" value="GAA5032726.1"/>
    <property type="molecule type" value="Genomic_DNA"/>
</dbReference>
<reference evidence="3" key="1">
    <citation type="journal article" date="2019" name="Int. J. Syst. Evol. Microbiol.">
        <title>The Global Catalogue of Microorganisms (GCM) 10K type strain sequencing project: providing services to taxonomists for standard genome sequencing and annotation.</title>
        <authorList>
            <consortium name="The Broad Institute Genomics Platform"/>
            <consortium name="The Broad Institute Genome Sequencing Center for Infectious Disease"/>
            <person name="Wu L."/>
            <person name="Ma J."/>
        </authorList>
    </citation>
    <scope>NUCLEOTIDE SEQUENCE [LARGE SCALE GENOMIC DNA]</scope>
    <source>
        <strain evidence="3">JCM 18409</strain>
    </source>
</reference>
<dbReference type="InterPro" id="IPR011010">
    <property type="entry name" value="DNA_brk_join_enz"/>
</dbReference>
<comment type="caution">
    <text evidence="2">The sequence shown here is derived from an EMBL/GenBank/DDBJ whole genome shotgun (WGS) entry which is preliminary data.</text>
</comment>
<dbReference type="RefSeq" id="WP_345657329.1">
    <property type="nucleotide sequence ID" value="NZ_BAABKB010000039.1"/>
</dbReference>